<accession>A0ABX3KNS5</accession>
<evidence type="ECO:0000256" key="1">
    <source>
        <dbReference type="SAM" id="Phobius"/>
    </source>
</evidence>
<reference evidence="3" key="1">
    <citation type="submission" date="2017-01" db="EMBL/GenBank/DDBJ databases">
        <title>Draft genome of the species Salinivibrio costicola subsp. alcaliphilus.</title>
        <authorList>
            <person name="Lopez-Hermoso C."/>
            <person name="De La Haba R."/>
            <person name="Sanchez-Porro C."/>
            <person name="Ventosa A."/>
        </authorList>
    </citation>
    <scope>NUCLEOTIDE SEQUENCE [LARGE SCALE GENOMIC DNA]</scope>
    <source>
        <strain evidence="3">CBH448</strain>
    </source>
</reference>
<evidence type="ECO:0000313" key="2">
    <source>
        <dbReference type="EMBL" id="OOF33153.1"/>
    </source>
</evidence>
<evidence type="ECO:0000313" key="3">
    <source>
        <dbReference type="Proteomes" id="UP000189431"/>
    </source>
</evidence>
<feature type="non-terminal residue" evidence="2">
    <location>
        <position position="1"/>
    </location>
</feature>
<dbReference type="EMBL" id="MUFR01000037">
    <property type="protein sequence ID" value="OOF33153.1"/>
    <property type="molecule type" value="Genomic_DNA"/>
</dbReference>
<keyword evidence="1" id="KW-0812">Transmembrane</keyword>
<keyword evidence="1" id="KW-1133">Transmembrane helix</keyword>
<feature type="transmembrane region" description="Helical" evidence="1">
    <location>
        <begin position="48"/>
        <end position="69"/>
    </location>
</feature>
<proteinExistence type="predicted"/>
<gene>
    <name evidence="2" type="ORF">BZJ21_12165</name>
</gene>
<keyword evidence="3" id="KW-1185">Reference proteome</keyword>
<protein>
    <submittedName>
        <fullName evidence="2">Uncharacterized protein</fullName>
    </submittedName>
</protein>
<dbReference type="Proteomes" id="UP000189431">
    <property type="component" value="Unassembled WGS sequence"/>
</dbReference>
<comment type="caution">
    <text evidence="2">The sequence shown here is derived from an EMBL/GenBank/DDBJ whole genome shotgun (WGS) entry which is preliminary data.</text>
</comment>
<name>A0ABX3KNS5_SALCS</name>
<sequence length="94" mass="10677">HSTQANDVRDGPRVLSDRAGKPFMTRMFMRFPCFRYLNSCALQRLQKISMVLVGPFLFGFAILIARASLYAESLIVTSRAQAVNQLSFNDALRY</sequence>
<keyword evidence="1" id="KW-0472">Membrane</keyword>
<organism evidence="2 3">
    <name type="scientific">Salinivibrio costicola subsp. alcaliphilus</name>
    <dbReference type="NCBI Taxonomy" id="272773"/>
    <lineage>
        <taxon>Bacteria</taxon>
        <taxon>Pseudomonadati</taxon>
        <taxon>Pseudomonadota</taxon>
        <taxon>Gammaproteobacteria</taxon>
        <taxon>Vibrionales</taxon>
        <taxon>Vibrionaceae</taxon>
        <taxon>Salinivibrio</taxon>
    </lineage>
</organism>